<evidence type="ECO:0000256" key="2">
    <source>
        <dbReference type="SAM" id="Phobius"/>
    </source>
</evidence>
<feature type="compositionally biased region" description="Basic and acidic residues" evidence="1">
    <location>
        <begin position="1"/>
        <end position="11"/>
    </location>
</feature>
<feature type="region of interest" description="Disordered" evidence="1">
    <location>
        <begin position="1"/>
        <end position="27"/>
    </location>
</feature>
<organism evidence="3 4">
    <name type="scientific">Nocardiopsis sinuspersici</name>
    <dbReference type="NCBI Taxonomy" id="501010"/>
    <lineage>
        <taxon>Bacteria</taxon>
        <taxon>Bacillati</taxon>
        <taxon>Actinomycetota</taxon>
        <taxon>Actinomycetes</taxon>
        <taxon>Streptosporangiales</taxon>
        <taxon>Nocardiopsidaceae</taxon>
        <taxon>Nocardiopsis</taxon>
    </lineage>
</organism>
<accession>A0A7Y9XAG1</accession>
<dbReference type="AlphaFoldDB" id="A0A7Y9XAG1"/>
<protein>
    <submittedName>
        <fullName evidence="3">Uncharacterized protein</fullName>
    </submittedName>
</protein>
<dbReference type="EMBL" id="JACCHL010000001">
    <property type="protein sequence ID" value="NYH51145.1"/>
    <property type="molecule type" value="Genomic_DNA"/>
</dbReference>
<feature type="transmembrane region" description="Helical" evidence="2">
    <location>
        <begin position="35"/>
        <end position="56"/>
    </location>
</feature>
<gene>
    <name evidence="3" type="ORF">HNR06_000734</name>
</gene>
<evidence type="ECO:0000256" key="1">
    <source>
        <dbReference type="SAM" id="MobiDB-lite"/>
    </source>
</evidence>
<evidence type="ECO:0000313" key="4">
    <source>
        <dbReference type="Proteomes" id="UP000584931"/>
    </source>
</evidence>
<name>A0A7Y9XAG1_9ACTN</name>
<proteinExistence type="predicted"/>
<evidence type="ECO:0000313" key="3">
    <source>
        <dbReference type="EMBL" id="NYH51145.1"/>
    </source>
</evidence>
<dbReference type="RefSeq" id="WP_170293715.1">
    <property type="nucleotide sequence ID" value="NZ_JACCHL010000001.1"/>
</dbReference>
<comment type="caution">
    <text evidence="3">The sequence shown here is derived from an EMBL/GenBank/DDBJ whole genome shotgun (WGS) entry which is preliminary data.</text>
</comment>
<keyword evidence="2" id="KW-0472">Membrane</keyword>
<sequence>MDNRKNPKDQDGAQPSSPANQAGPADPSEGLLARWIWQLVTVVVVIGGMAFGYALFT</sequence>
<keyword evidence="2" id="KW-1133">Transmembrane helix</keyword>
<dbReference type="Proteomes" id="UP000584931">
    <property type="component" value="Unassembled WGS sequence"/>
</dbReference>
<keyword evidence="2" id="KW-0812">Transmembrane</keyword>
<reference evidence="3 4" key="1">
    <citation type="submission" date="2020-07" db="EMBL/GenBank/DDBJ databases">
        <title>Sequencing the genomes of 1000 actinobacteria strains.</title>
        <authorList>
            <person name="Klenk H.-P."/>
        </authorList>
    </citation>
    <scope>NUCLEOTIDE SEQUENCE [LARGE SCALE GENOMIC DNA]</scope>
    <source>
        <strain evidence="3 4">DSM 45278</strain>
    </source>
</reference>